<protein>
    <submittedName>
        <fullName evidence="2">Uncharacterized protein</fullName>
    </submittedName>
</protein>
<reference evidence="2" key="1">
    <citation type="submission" date="2021-01" db="EMBL/GenBank/DDBJ databases">
        <title>Whole genome shotgun sequence of Rhizocola hellebori NBRC 109834.</title>
        <authorList>
            <person name="Komaki H."/>
            <person name="Tamura T."/>
        </authorList>
    </citation>
    <scope>NUCLEOTIDE SEQUENCE</scope>
    <source>
        <strain evidence="2">NBRC 109834</strain>
    </source>
</reference>
<dbReference type="RefSeq" id="WP_203911522.1">
    <property type="nucleotide sequence ID" value="NZ_BONY01000040.1"/>
</dbReference>
<dbReference type="Proteomes" id="UP000612899">
    <property type="component" value="Unassembled WGS sequence"/>
</dbReference>
<evidence type="ECO:0000256" key="1">
    <source>
        <dbReference type="SAM" id="MobiDB-lite"/>
    </source>
</evidence>
<evidence type="ECO:0000313" key="2">
    <source>
        <dbReference type="EMBL" id="GIH07747.1"/>
    </source>
</evidence>
<keyword evidence="3" id="KW-1185">Reference proteome</keyword>
<proteinExistence type="predicted"/>
<feature type="region of interest" description="Disordered" evidence="1">
    <location>
        <begin position="40"/>
        <end position="91"/>
    </location>
</feature>
<dbReference type="EMBL" id="BONY01000040">
    <property type="protein sequence ID" value="GIH07747.1"/>
    <property type="molecule type" value="Genomic_DNA"/>
</dbReference>
<gene>
    <name evidence="2" type="ORF">Rhe02_58140</name>
</gene>
<dbReference type="AlphaFoldDB" id="A0A8J3QDQ5"/>
<sequence length="186" mass="18582">MIKQDALKMTGVAVAVIAVAAAAVYALQPPSVAGVRAGLGTPSSTATASPSSAASATPAAPSPTPSPSPNAPTVTASKPAPTPAKTVSDRIPQFSVTSKSLECLSSAIPNRLKLTVTVTSDVPVKVVLLSDLGNAESAQNRLETTLSVEGTGSGSPSWSIRVTASNGWHATVPQPQLRQPCGPPPA</sequence>
<evidence type="ECO:0000313" key="3">
    <source>
        <dbReference type="Proteomes" id="UP000612899"/>
    </source>
</evidence>
<feature type="compositionally biased region" description="Pro residues" evidence="1">
    <location>
        <begin position="60"/>
        <end position="70"/>
    </location>
</feature>
<feature type="compositionally biased region" description="Low complexity" evidence="1">
    <location>
        <begin position="41"/>
        <end position="59"/>
    </location>
</feature>
<comment type="caution">
    <text evidence="2">The sequence shown here is derived from an EMBL/GenBank/DDBJ whole genome shotgun (WGS) entry which is preliminary data.</text>
</comment>
<organism evidence="2 3">
    <name type="scientific">Rhizocola hellebori</name>
    <dbReference type="NCBI Taxonomy" id="1392758"/>
    <lineage>
        <taxon>Bacteria</taxon>
        <taxon>Bacillati</taxon>
        <taxon>Actinomycetota</taxon>
        <taxon>Actinomycetes</taxon>
        <taxon>Micromonosporales</taxon>
        <taxon>Micromonosporaceae</taxon>
        <taxon>Rhizocola</taxon>
    </lineage>
</organism>
<name>A0A8J3QDQ5_9ACTN</name>
<accession>A0A8J3QDQ5</accession>